<accession>A0A1E1XSL7</accession>
<reference evidence="1" key="1">
    <citation type="submission" date="2016-09" db="EMBL/GenBank/DDBJ databases">
        <authorList>
            <person name="Capua I."/>
            <person name="De Benedictis P."/>
            <person name="Joannis T."/>
            <person name="Lombin L.H."/>
            <person name="Cattoli G."/>
        </authorList>
    </citation>
    <scope>NUCLEOTIDE SEQUENCE</scope>
</reference>
<dbReference type="AlphaFoldDB" id="A0A1E1XSL7"/>
<organism evidence="1">
    <name type="scientific">Amblyomma sculptum</name>
    <name type="common">Tick</name>
    <dbReference type="NCBI Taxonomy" id="1581419"/>
    <lineage>
        <taxon>Eukaryota</taxon>
        <taxon>Metazoa</taxon>
        <taxon>Ecdysozoa</taxon>
        <taxon>Arthropoda</taxon>
        <taxon>Chelicerata</taxon>
        <taxon>Arachnida</taxon>
        <taxon>Acari</taxon>
        <taxon>Parasitiformes</taxon>
        <taxon>Ixodida</taxon>
        <taxon>Ixodoidea</taxon>
        <taxon>Ixodidae</taxon>
        <taxon>Amblyomminae</taxon>
        <taxon>Amblyomma</taxon>
    </lineage>
</organism>
<evidence type="ECO:0000313" key="1">
    <source>
        <dbReference type="EMBL" id="JAU02313.1"/>
    </source>
</evidence>
<reference evidence="1" key="2">
    <citation type="journal article" date="2017" name="Front. Cell. Infect. Microbiol.">
        <title>Analysis of the Salivary Gland Transcriptome of Unfed and Partially Fed Amblyomma sculptum Ticks and Descriptive Proteome of the Saliva.</title>
        <authorList>
            <person name="Esteves E."/>
            <person name="Maruyama S.R."/>
            <person name="Kawahara R."/>
            <person name="Fujita A."/>
            <person name="Martins L.A."/>
            <person name="Righi A.A."/>
            <person name="Costa F.B."/>
            <person name="Palmisano G."/>
            <person name="Labruna M.B."/>
            <person name="Sa-Nunes A."/>
            <person name="Ribeiro J.M.C."/>
            <person name="Fogaca A.C."/>
        </authorList>
    </citation>
    <scope>NUCLEOTIDE SEQUENCE</scope>
</reference>
<name>A0A1E1XSL7_AMBSC</name>
<dbReference type="EMBL" id="GFAA01001122">
    <property type="protein sequence ID" value="JAU02313.1"/>
    <property type="molecule type" value="mRNA"/>
</dbReference>
<sequence>VAGSTTGEARTETMVPNIEKFLENNTAILIISLNERRTPLCAVDIIKSTTKDSTTFSRFSYGTPRGHQTPTIMPRPDLEGYFKWIPDSKHSENYPYNGMDVYDPKSNLPRDCLQSTEVVEKQSSNNKCAMFLNIKTSTCLTHGTSDHQRTPKRTSEVRIKTSTLQADEAAGCLMELQVPVTYVTPLKGCMKKLQKIISRHQQQS</sequence>
<protein>
    <submittedName>
        <fullName evidence="1">Uncharacterized protein</fullName>
    </submittedName>
</protein>
<proteinExistence type="evidence at transcript level"/>
<feature type="non-terminal residue" evidence="1">
    <location>
        <position position="1"/>
    </location>
</feature>